<dbReference type="AlphaFoldDB" id="A0A4Y2UUL2"/>
<keyword evidence="2" id="KW-1185">Reference proteome</keyword>
<evidence type="ECO:0000313" key="1">
    <source>
        <dbReference type="EMBL" id="GBO15147.1"/>
    </source>
</evidence>
<evidence type="ECO:0000313" key="2">
    <source>
        <dbReference type="Proteomes" id="UP000499080"/>
    </source>
</evidence>
<proteinExistence type="predicted"/>
<gene>
    <name evidence="1" type="ORF">AVEN_28845_1</name>
</gene>
<feature type="non-terminal residue" evidence="1">
    <location>
        <position position="72"/>
    </location>
</feature>
<dbReference type="EMBL" id="BGPR01039221">
    <property type="protein sequence ID" value="GBO15147.1"/>
    <property type="molecule type" value="Genomic_DNA"/>
</dbReference>
<protein>
    <recommendedName>
        <fullName evidence="3">Mos1 transposase HTH domain-containing protein</fullName>
    </recommendedName>
</protein>
<reference evidence="1 2" key="1">
    <citation type="journal article" date="2019" name="Sci. Rep.">
        <title>Orb-weaving spider Araneus ventricosus genome elucidates the spidroin gene catalogue.</title>
        <authorList>
            <person name="Kono N."/>
            <person name="Nakamura H."/>
            <person name="Ohtoshi R."/>
            <person name="Moran D.A.P."/>
            <person name="Shinohara A."/>
            <person name="Yoshida Y."/>
            <person name="Fujiwara M."/>
            <person name="Mori M."/>
            <person name="Tomita M."/>
            <person name="Arakawa K."/>
        </authorList>
    </citation>
    <scope>NUCLEOTIDE SEQUENCE [LARGE SCALE GENOMIC DNA]</scope>
</reference>
<sequence>MPRRLRRITSRWPNDHFPFTRLKEHLYGSRFSSESDAKTAVENWLNGQGRDAGLNKWILRSDKCLNIFGYYV</sequence>
<evidence type="ECO:0008006" key="3">
    <source>
        <dbReference type="Google" id="ProtNLM"/>
    </source>
</evidence>
<dbReference type="OrthoDB" id="616263at2759"/>
<dbReference type="Proteomes" id="UP000499080">
    <property type="component" value="Unassembled WGS sequence"/>
</dbReference>
<comment type="caution">
    <text evidence="1">The sequence shown here is derived from an EMBL/GenBank/DDBJ whole genome shotgun (WGS) entry which is preliminary data.</text>
</comment>
<accession>A0A4Y2UUL2</accession>
<name>A0A4Y2UUL2_ARAVE</name>
<organism evidence="1 2">
    <name type="scientific">Araneus ventricosus</name>
    <name type="common">Orbweaver spider</name>
    <name type="synonym">Epeira ventricosa</name>
    <dbReference type="NCBI Taxonomy" id="182803"/>
    <lineage>
        <taxon>Eukaryota</taxon>
        <taxon>Metazoa</taxon>
        <taxon>Ecdysozoa</taxon>
        <taxon>Arthropoda</taxon>
        <taxon>Chelicerata</taxon>
        <taxon>Arachnida</taxon>
        <taxon>Araneae</taxon>
        <taxon>Araneomorphae</taxon>
        <taxon>Entelegynae</taxon>
        <taxon>Araneoidea</taxon>
        <taxon>Araneidae</taxon>
        <taxon>Araneus</taxon>
    </lineage>
</organism>